<evidence type="ECO:0000313" key="5">
    <source>
        <dbReference type="Proteomes" id="UP000253273"/>
    </source>
</evidence>
<dbReference type="SUPFAM" id="SSF53807">
    <property type="entry name" value="Helical backbone' metal receptor"/>
    <property type="match status" value="1"/>
</dbReference>
<dbReference type="PANTHER" id="PTHR30532:SF1">
    <property type="entry name" value="IRON(3+)-HYDROXAMATE-BINDING PROTEIN FHUD"/>
    <property type="match status" value="1"/>
</dbReference>
<reference evidence="4 5" key="1">
    <citation type="submission" date="2018-07" db="EMBL/GenBank/DDBJ databases">
        <title>Genome sequences of Haloplanus sp. CBA1113.</title>
        <authorList>
            <person name="Kim Y.B."/>
            <person name="Roh S.W."/>
        </authorList>
    </citation>
    <scope>NUCLEOTIDE SEQUENCE [LARGE SCALE GENOMIC DNA]</scope>
    <source>
        <strain evidence="4 5">CBA1113</strain>
    </source>
</reference>
<dbReference type="Gene3D" id="3.40.50.1980">
    <property type="entry name" value="Nitrogenase molybdenum iron protein domain"/>
    <property type="match status" value="2"/>
</dbReference>
<dbReference type="InterPro" id="IPR051313">
    <property type="entry name" value="Bact_iron-sidero_bind"/>
</dbReference>
<keyword evidence="2" id="KW-0732">Signal</keyword>
<sequence>MRCDPFGGTPPKRGGYRNGIGHVALDPTPTAEFPTIATSRWSRPRTRRYERENSFALEVVMSDSTYRREKRYHGTLMMGPRSRRAFLGTMAGAFALGAGCGRSGRTGTGRSTATGTAMSTSTSTPTPTATEVCMEPVGCLTLDSPPETWVANAGIYCDMGMALGLTDRLAGIGSPRRFYTGYYEQLPGISLDKRAYPALSRGTRLPKESFYAVDADIHIMDPVWIVNTFGWTEGDVAEIANNVGPFFGNYIREKGDAWHDYRYYTLWEAFEKVATLFDRRERYERLSAVHRDLIETIRSRLPDERPELLLLRPQGVPPQSFFPQYIDDSVSDLQWNVVEIRDALAGSDIPKWGVRIGYEALAELDPDVIVMETQFADDFVLEEESFREYTLGFLRENSVTRDISAVENGRVHAGGINYQGPLISLFQIEQAAKVAYPEEFTEETLFDRQQVARIVSGDRG</sequence>
<dbReference type="PANTHER" id="PTHR30532">
    <property type="entry name" value="IRON III DICITRATE-BINDING PERIPLASMIC PROTEIN"/>
    <property type="match status" value="1"/>
</dbReference>
<name>A0A345E3Z7_9EURY</name>
<dbReference type="AlphaFoldDB" id="A0A345E3Z7"/>
<dbReference type="KEGG" id="haj:DU500_11035"/>
<accession>A0A345E3Z7</accession>
<dbReference type="EMBL" id="CP031150">
    <property type="protein sequence ID" value="AXG06919.1"/>
    <property type="molecule type" value="Genomic_DNA"/>
</dbReference>
<feature type="compositionally biased region" description="Low complexity" evidence="3">
    <location>
        <begin position="108"/>
        <end position="129"/>
    </location>
</feature>
<keyword evidence="5" id="KW-1185">Reference proteome</keyword>
<feature type="region of interest" description="Disordered" evidence="3">
    <location>
        <begin position="104"/>
        <end position="129"/>
    </location>
</feature>
<organism evidence="4 5">
    <name type="scientific">Haloplanus rubicundus</name>
    <dbReference type="NCBI Taxonomy" id="1547898"/>
    <lineage>
        <taxon>Archaea</taxon>
        <taxon>Methanobacteriati</taxon>
        <taxon>Methanobacteriota</taxon>
        <taxon>Stenosarchaea group</taxon>
        <taxon>Halobacteria</taxon>
        <taxon>Halobacteriales</taxon>
        <taxon>Haloferacaceae</taxon>
        <taxon>Haloplanus</taxon>
    </lineage>
</organism>
<evidence type="ECO:0000256" key="1">
    <source>
        <dbReference type="ARBA" id="ARBA00022448"/>
    </source>
</evidence>
<evidence type="ECO:0000313" key="4">
    <source>
        <dbReference type="EMBL" id="AXG06919.1"/>
    </source>
</evidence>
<evidence type="ECO:0000256" key="3">
    <source>
        <dbReference type="SAM" id="MobiDB-lite"/>
    </source>
</evidence>
<gene>
    <name evidence="4" type="ORF">DU500_11035</name>
</gene>
<keyword evidence="1" id="KW-0813">Transport</keyword>
<evidence type="ECO:0000256" key="2">
    <source>
        <dbReference type="ARBA" id="ARBA00022729"/>
    </source>
</evidence>
<protein>
    <submittedName>
        <fullName evidence="4">ABC transporter substrate-binding protein</fullName>
    </submittedName>
</protein>
<proteinExistence type="predicted"/>
<dbReference type="Proteomes" id="UP000253273">
    <property type="component" value="Chromosome"/>
</dbReference>